<evidence type="ECO:0000313" key="3">
    <source>
        <dbReference type="Proteomes" id="UP000264141"/>
    </source>
</evidence>
<dbReference type="Gene3D" id="1.10.510.10">
    <property type="entry name" value="Transferase(Phosphotransferase) domain 1"/>
    <property type="match status" value="2"/>
</dbReference>
<protein>
    <recommendedName>
        <fullName evidence="1">Protein kinase domain-containing protein</fullName>
    </recommendedName>
</protein>
<name>A0A3D1JFF4_9CHLR</name>
<accession>A0A3D1JFF4</accession>
<evidence type="ECO:0000259" key="1">
    <source>
        <dbReference type="PROSITE" id="PS50011"/>
    </source>
</evidence>
<sequence length="998" mass="112983">MTSLMTETGVVSGQKTGWSLLRKLGEGDAGEVYLVESLLEHRIGILKRPVRSVFTGEIRRQAEQIHTEGRILRALAEILPPQANPAIRTPHLLDESKSGSEFSERYFIVIERASGFDLATLARTARLGLDETHEPPLDPSDRVFLQHIARQGQVPPRILLAALDAVLTTLTLIHQTAVDGASGILWNDVKPDHLFWDPSTASMMMIDWGNGRFLEESGFTRDMRYTAAGDYRQFLDEMGRFLKQVAPDLYTSLAWPEPGHLYEDITPLIESLQERLQASLAQASHLIKDARAREVELLTPNLETGLNLSALEQVHEQILALGELPDYPAALRQVSLVAANLALAGDMGAIRDLSQWAAELPGASHDALKLLADLAHIAATTPGSAYIPLTEAVKSAANQDWPGTLWGMLKALENFPEPDWWNDLLIPVRRLASDDVTASIRPLLQLRRIHLTLQTRRQNLEDLVSREPSQEKEKEIEHLQVVLKAIQEVIHRWVQPEPSPPYSTLAYQDVEELVNEIETLLPGSGSRLWNELESARACIHDVMEAWGRKAFVDARRLLRQALLFDPDRRRLLRADQAIAAAPDWLERVHHGPQPDEKLLDVITDLEYEGRELRNQVGPAGWLDGSLEALKAIRRGTWPGDLLRQQPVLLTELPWLAQFERIEILHQLLSSNHASSNHLPSIQEVREARFGPESEISFIEPLDAWIPEARGSSARVYLVQYRAGNGEQREAAIKLMRRDKAEYALPLFREEVQILHILQDVPGISRMIECGFLWMGDSPELPPDHDLNAIHAMRGEALRMAPEVASQFLDLLEPRVKEGWTPYLLIERQRREDNLLLMCDASLNRGKFLPVRQLLFMSIQICDLLSIAHQRNIVYRDHKILHYYWRKENNGVSVIDWNVARYHPEGLSPLDIHMDLVQFGARGLHHILTGRTAPGALPLGPTRPEEIEQAEQSYQTQWTYDDQRLSLQIRSILEQLLSGAYTSASDLRDDLKRAYLEDH</sequence>
<dbReference type="GO" id="GO:0005524">
    <property type="term" value="F:ATP binding"/>
    <property type="evidence" value="ECO:0007669"/>
    <property type="project" value="InterPro"/>
</dbReference>
<gene>
    <name evidence="2" type="ORF">DEQ80_05230</name>
</gene>
<dbReference type="RefSeq" id="WP_062193285.1">
    <property type="nucleotide sequence ID" value="NZ_DF967965.1"/>
</dbReference>
<dbReference type="InterPro" id="IPR000719">
    <property type="entry name" value="Prot_kinase_dom"/>
</dbReference>
<organism evidence="2 3">
    <name type="scientific">Anaerolinea thermolimosa</name>
    <dbReference type="NCBI Taxonomy" id="229919"/>
    <lineage>
        <taxon>Bacteria</taxon>
        <taxon>Bacillati</taxon>
        <taxon>Chloroflexota</taxon>
        <taxon>Anaerolineae</taxon>
        <taxon>Anaerolineales</taxon>
        <taxon>Anaerolineaceae</taxon>
        <taxon>Anaerolinea</taxon>
    </lineage>
</organism>
<evidence type="ECO:0000313" key="2">
    <source>
        <dbReference type="EMBL" id="HCE17242.1"/>
    </source>
</evidence>
<dbReference type="Proteomes" id="UP000264141">
    <property type="component" value="Unassembled WGS sequence"/>
</dbReference>
<dbReference type="PROSITE" id="PS50011">
    <property type="entry name" value="PROTEIN_KINASE_DOM"/>
    <property type="match status" value="2"/>
</dbReference>
<proteinExistence type="predicted"/>
<comment type="caution">
    <text evidence="2">The sequence shown here is derived from an EMBL/GenBank/DDBJ whole genome shotgun (WGS) entry which is preliminary data.</text>
</comment>
<dbReference type="AlphaFoldDB" id="A0A3D1JFF4"/>
<dbReference type="GO" id="GO:0004672">
    <property type="term" value="F:protein kinase activity"/>
    <property type="evidence" value="ECO:0007669"/>
    <property type="project" value="InterPro"/>
</dbReference>
<dbReference type="SUPFAM" id="SSF56112">
    <property type="entry name" value="Protein kinase-like (PK-like)"/>
    <property type="match status" value="2"/>
</dbReference>
<reference evidence="2 3" key="1">
    <citation type="journal article" date="2018" name="Nat. Biotechnol.">
        <title>A standardized bacterial taxonomy based on genome phylogeny substantially revises the tree of life.</title>
        <authorList>
            <person name="Parks D.H."/>
            <person name="Chuvochina M."/>
            <person name="Waite D.W."/>
            <person name="Rinke C."/>
            <person name="Skarshewski A."/>
            <person name="Chaumeil P.A."/>
            <person name="Hugenholtz P."/>
        </authorList>
    </citation>
    <scope>NUCLEOTIDE SEQUENCE [LARGE SCALE GENOMIC DNA]</scope>
    <source>
        <strain evidence="2">UBA8781</strain>
    </source>
</reference>
<dbReference type="EMBL" id="DPBP01000022">
    <property type="protein sequence ID" value="HCE17242.1"/>
    <property type="molecule type" value="Genomic_DNA"/>
</dbReference>
<dbReference type="STRING" id="229919.GCA_001050195_02110"/>
<feature type="domain" description="Protein kinase" evidence="1">
    <location>
        <begin position="701"/>
        <end position="998"/>
    </location>
</feature>
<dbReference type="InterPro" id="IPR011009">
    <property type="entry name" value="Kinase-like_dom_sf"/>
</dbReference>
<dbReference type="OrthoDB" id="9816824at2"/>
<feature type="domain" description="Protein kinase" evidence="1">
    <location>
        <begin position="18"/>
        <end position="318"/>
    </location>
</feature>